<dbReference type="SMART" id="SM00283">
    <property type="entry name" value="MA"/>
    <property type="match status" value="1"/>
</dbReference>
<feature type="transmembrane region" description="Helical" evidence="6">
    <location>
        <begin position="188"/>
        <end position="210"/>
    </location>
</feature>
<feature type="coiled-coil region" evidence="5">
    <location>
        <begin position="288"/>
        <end position="315"/>
    </location>
</feature>
<dbReference type="GO" id="GO:0005886">
    <property type="term" value="C:plasma membrane"/>
    <property type="evidence" value="ECO:0007669"/>
    <property type="project" value="TreeGrafter"/>
</dbReference>
<dbReference type="OrthoDB" id="9806477at2"/>
<keyword evidence="6" id="KW-0812">Transmembrane</keyword>
<dbReference type="CDD" id="cd11386">
    <property type="entry name" value="MCP_signal"/>
    <property type="match status" value="1"/>
</dbReference>
<protein>
    <recommendedName>
        <fullName evidence="11">Methyl-accepting chemotaxis protein</fullName>
    </recommendedName>
</protein>
<evidence type="ECO:0000313" key="9">
    <source>
        <dbReference type="EMBL" id="OWQ93396.1"/>
    </source>
</evidence>
<dbReference type="PANTHER" id="PTHR43531:SF14">
    <property type="entry name" value="METHYL-ACCEPTING CHEMOTAXIS PROTEIN I-RELATED"/>
    <property type="match status" value="1"/>
</dbReference>
<evidence type="ECO:0000256" key="3">
    <source>
        <dbReference type="ARBA" id="ARBA00029447"/>
    </source>
</evidence>
<gene>
    <name evidence="9" type="ORF">CDN99_02640</name>
</gene>
<dbReference type="Gene3D" id="1.10.287.950">
    <property type="entry name" value="Methyl-accepting chemotaxis protein"/>
    <property type="match status" value="1"/>
</dbReference>
<keyword evidence="2" id="KW-0488">Methylation</keyword>
<dbReference type="RefSeq" id="WP_088382541.1">
    <property type="nucleotide sequence ID" value="NZ_NIOF01000001.1"/>
</dbReference>
<evidence type="ECO:0000256" key="2">
    <source>
        <dbReference type="ARBA" id="ARBA00022481"/>
    </source>
</evidence>
<accession>A0A246JL77</accession>
<evidence type="ECO:0000259" key="8">
    <source>
        <dbReference type="PROSITE" id="PS50885"/>
    </source>
</evidence>
<proteinExistence type="inferred from homology"/>
<dbReference type="Pfam" id="PF00672">
    <property type="entry name" value="HAMP"/>
    <property type="match status" value="1"/>
</dbReference>
<dbReference type="PROSITE" id="PS50111">
    <property type="entry name" value="CHEMOTAXIS_TRANSDUC_2"/>
    <property type="match status" value="1"/>
</dbReference>
<name>A0A246JL77_9BURK</name>
<dbReference type="InterPro" id="IPR003660">
    <property type="entry name" value="HAMP_dom"/>
</dbReference>
<evidence type="ECO:0000256" key="1">
    <source>
        <dbReference type="ARBA" id="ARBA00004370"/>
    </source>
</evidence>
<evidence type="ECO:0000256" key="6">
    <source>
        <dbReference type="SAM" id="Phobius"/>
    </source>
</evidence>
<comment type="similarity">
    <text evidence="3">Belongs to the methyl-accepting chemotaxis (MCP) protein family.</text>
</comment>
<dbReference type="GO" id="GO:0006935">
    <property type="term" value="P:chemotaxis"/>
    <property type="evidence" value="ECO:0007669"/>
    <property type="project" value="InterPro"/>
</dbReference>
<dbReference type="SUPFAM" id="SSF58104">
    <property type="entry name" value="Methyl-accepting chemotaxis protein (MCP) signaling domain"/>
    <property type="match status" value="1"/>
</dbReference>
<dbReference type="InterPro" id="IPR047347">
    <property type="entry name" value="YvaQ-like_sensor"/>
</dbReference>
<comment type="caution">
    <text evidence="9">The sequence shown here is derived from an EMBL/GenBank/DDBJ whole genome shotgun (WGS) entry which is preliminary data.</text>
</comment>
<keyword evidence="6" id="KW-0472">Membrane</keyword>
<evidence type="ECO:0008006" key="11">
    <source>
        <dbReference type="Google" id="ProtNLM"/>
    </source>
</evidence>
<dbReference type="PRINTS" id="PR00260">
    <property type="entry name" value="CHEMTRNSDUCR"/>
</dbReference>
<dbReference type="GO" id="GO:0007165">
    <property type="term" value="P:signal transduction"/>
    <property type="evidence" value="ECO:0007669"/>
    <property type="project" value="UniProtKB-KW"/>
</dbReference>
<dbReference type="GO" id="GO:0004888">
    <property type="term" value="F:transmembrane signaling receptor activity"/>
    <property type="evidence" value="ECO:0007669"/>
    <property type="project" value="InterPro"/>
</dbReference>
<evidence type="ECO:0000256" key="5">
    <source>
        <dbReference type="SAM" id="Coils"/>
    </source>
</evidence>
<dbReference type="InterPro" id="IPR004090">
    <property type="entry name" value="Chemotax_Me-accpt_rcpt"/>
</dbReference>
<dbReference type="AlphaFoldDB" id="A0A246JL77"/>
<dbReference type="SMART" id="SM00304">
    <property type="entry name" value="HAMP"/>
    <property type="match status" value="1"/>
</dbReference>
<sequence length="513" mass="53712">MRLNDLPLARKLNGAIVLLILAMLVIAGATLVRNDTITHEATTAINDAQDLIRKSVQWQGMTQTAVARSMASAISSDPVVGELFKDNIANDAPEVAKLREGIAAQARRPEDQAKLKEIVALGQTLLAASKKARESGAAGDWSATSRIVKDEYAPSVKVYLDAIGQFVAMQEQRAEAARQASLDARSALRWQAALGALVIAAVGLVTAWLLSRAIVTPMAQAVQVAEAVAAGDLRSVIQHDSRDETGQLLSALKRMNESLSGIVGQVRQSSDSIATGTGEIATGNADLSQRTEQQAANLEETAASMEQLTATVKQNAETARTATQLAQSASTVAVEGGQAVQQVVTVMRQIDESSRRITDIIGTIEGIAFQTNILALNAAVEAARAGEQGRGFAVVASEVRALAQRSAAAAKEIKTLIGDSGAKVEAGTRLAGNAGDTMGQIVDRVKQVSDLIAEISAASVEQSQGIDQVGDAISQLDQVTQQNAALVEESAAAADSLKQQAAQLNQAVAIFRL</sequence>
<keyword evidence="6" id="KW-1133">Transmembrane helix</keyword>
<feature type="domain" description="HAMP" evidence="8">
    <location>
        <begin position="212"/>
        <end position="264"/>
    </location>
</feature>
<evidence type="ECO:0000256" key="4">
    <source>
        <dbReference type="PROSITE-ProRule" id="PRU00284"/>
    </source>
</evidence>
<keyword evidence="5" id="KW-0175">Coiled coil</keyword>
<dbReference type="PROSITE" id="PS50885">
    <property type="entry name" value="HAMP"/>
    <property type="match status" value="1"/>
</dbReference>
<organism evidence="9 10">
    <name type="scientific">Roseateles aquatilis</name>
    <dbReference type="NCBI Taxonomy" id="431061"/>
    <lineage>
        <taxon>Bacteria</taxon>
        <taxon>Pseudomonadati</taxon>
        <taxon>Pseudomonadota</taxon>
        <taxon>Betaproteobacteria</taxon>
        <taxon>Burkholderiales</taxon>
        <taxon>Sphaerotilaceae</taxon>
        <taxon>Roseateles</taxon>
    </lineage>
</organism>
<evidence type="ECO:0000313" key="10">
    <source>
        <dbReference type="Proteomes" id="UP000197468"/>
    </source>
</evidence>
<comment type="subcellular location">
    <subcellularLocation>
        <location evidence="1">Membrane</location>
    </subcellularLocation>
</comment>
<feature type="transmembrane region" description="Helical" evidence="6">
    <location>
        <begin position="12"/>
        <end position="32"/>
    </location>
</feature>
<feature type="domain" description="Methyl-accepting transducer" evidence="7">
    <location>
        <begin position="269"/>
        <end position="498"/>
    </location>
</feature>
<dbReference type="Proteomes" id="UP000197468">
    <property type="component" value="Unassembled WGS sequence"/>
</dbReference>
<dbReference type="InterPro" id="IPR004089">
    <property type="entry name" value="MCPsignal_dom"/>
</dbReference>
<dbReference type="EMBL" id="NIOF01000001">
    <property type="protein sequence ID" value="OWQ93396.1"/>
    <property type="molecule type" value="Genomic_DNA"/>
</dbReference>
<evidence type="ECO:0000259" key="7">
    <source>
        <dbReference type="PROSITE" id="PS50111"/>
    </source>
</evidence>
<dbReference type="InterPro" id="IPR051310">
    <property type="entry name" value="MCP_chemotaxis"/>
</dbReference>
<dbReference type="PANTHER" id="PTHR43531">
    <property type="entry name" value="PROTEIN ICFG"/>
    <property type="match status" value="1"/>
</dbReference>
<dbReference type="FunFam" id="1.10.287.950:FF:000001">
    <property type="entry name" value="Methyl-accepting chemotaxis sensory transducer"/>
    <property type="match status" value="1"/>
</dbReference>
<dbReference type="Pfam" id="PF00015">
    <property type="entry name" value="MCPsignal"/>
    <property type="match status" value="1"/>
</dbReference>
<keyword evidence="10" id="KW-1185">Reference proteome</keyword>
<keyword evidence="4" id="KW-0807">Transducer</keyword>
<reference evidence="9 10" key="1">
    <citation type="journal article" date="2008" name="Int. J. Syst. Evol. Microbiol.">
        <title>Description of Roseateles aquatilis sp. nov. and Roseateles terrae sp. nov., in the class Betaproteobacteria, and emended description of the genus Roseateles.</title>
        <authorList>
            <person name="Gomila M."/>
            <person name="Bowien B."/>
            <person name="Falsen E."/>
            <person name="Moore E.R."/>
            <person name="Lalucat J."/>
        </authorList>
    </citation>
    <scope>NUCLEOTIDE SEQUENCE [LARGE SCALE GENOMIC DNA]</scope>
    <source>
        <strain evidence="9 10">CCUG 48205</strain>
    </source>
</reference>
<dbReference type="CDD" id="cd19411">
    <property type="entry name" value="MCP2201-like_sensor"/>
    <property type="match status" value="1"/>
</dbReference>